<name>T1JC35_STRMM</name>
<evidence type="ECO:0000313" key="1">
    <source>
        <dbReference type="EnsemblMetazoa" id="SMAR011343-PA"/>
    </source>
</evidence>
<dbReference type="AlphaFoldDB" id="T1JC35"/>
<dbReference type="Proteomes" id="UP000014500">
    <property type="component" value="Unassembled WGS sequence"/>
</dbReference>
<organism evidence="1 2">
    <name type="scientific">Strigamia maritima</name>
    <name type="common">European centipede</name>
    <name type="synonym">Geophilus maritimus</name>
    <dbReference type="NCBI Taxonomy" id="126957"/>
    <lineage>
        <taxon>Eukaryota</taxon>
        <taxon>Metazoa</taxon>
        <taxon>Ecdysozoa</taxon>
        <taxon>Arthropoda</taxon>
        <taxon>Myriapoda</taxon>
        <taxon>Chilopoda</taxon>
        <taxon>Pleurostigmophora</taxon>
        <taxon>Geophilomorpha</taxon>
        <taxon>Linotaeniidae</taxon>
        <taxon>Strigamia</taxon>
    </lineage>
</organism>
<protein>
    <submittedName>
        <fullName evidence="1">Uncharacterized protein</fullName>
    </submittedName>
</protein>
<reference evidence="1" key="2">
    <citation type="submission" date="2015-02" db="UniProtKB">
        <authorList>
            <consortium name="EnsemblMetazoa"/>
        </authorList>
    </citation>
    <scope>IDENTIFICATION</scope>
</reference>
<evidence type="ECO:0000313" key="2">
    <source>
        <dbReference type="Proteomes" id="UP000014500"/>
    </source>
</evidence>
<accession>T1JC35</accession>
<dbReference type="HOGENOM" id="CLU_2040998_0_0_1"/>
<sequence length="121" mass="13976">MERKVFSQAVTKEWHLAVSMIWILVTHICVLECGSSCWAQKMEKGQCKQKCFFVLVLAHKRGPTNKRVQANKSQCIVPSADQSGTCFCPMEKLNKKKTYVVNHHRFQKEKLTFILSHHNKA</sequence>
<reference evidence="2" key="1">
    <citation type="submission" date="2011-05" db="EMBL/GenBank/DDBJ databases">
        <authorList>
            <person name="Richards S.R."/>
            <person name="Qu J."/>
            <person name="Jiang H."/>
            <person name="Jhangiani S.N."/>
            <person name="Agravi P."/>
            <person name="Goodspeed R."/>
            <person name="Gross S."/>
            <person name="Mandapat C."/>
            <person name="Jackson L."/>
            <person name="Mathew T."/>
            <person name="Pu L."/>
            <person name="Thornton R."/>
            <person name="Saada N."/>
            <person name="Wilczek-Boney K.B."/>
            <person name="Lee S."/>
            <person name="Kovar C."/>
            <person name="Wu Y."/>
            <person name="Scherer S.E."/>
            <person name="Worley K.C."/>
            <person name="Muzny D.M."/>
            <person name="Gibbs R."/>
        </authorList>
    </citation>
    <scope>NUCLEOTIDE SEQUENCE</scope>
    <source>
        <strain evidence="2">Brora</strain>
    </source>
</reference>
<keyword evidence="2" id="KW-1185">Reference proteome</keyword>
<dbReference type="EMBL" id="JH432052">
    <property type="status" value="NOT_ANNOTATED_CDS"/>
    <property type="molecule type" value="Genomic_DNA"/>
</dbReference>
<dbReference type="EnsemblMetazoa" id="SMAR011343-RA">
    <property type="protein sequence ID" value="SMAR011343-PA"/>
    <property type="gene ID" value="SMAR011343"/>
</dbReference>
<proteinExistence type="predicted"/>